<dbReference type="KEGG" id="ecw:EcE24377A_1245"/>
<keyword evidence="2" id="KW-1185">Reference proteome</keyword>
<protein>
    <submittedName>
        <fullName evidence="1">Uncharacterized protein</fullName>
    </submittedName>
</protein>
<dbReference type="EMBL" id="CP000800">
    <property type="protein sequence ID" value="ABV19289.1"/>
    <property type="molecule type" value="Genomic_DNA"/>
</dbReference>
<organism evidence="1 2">
    <name type="scientific">Escherichia coli O139:H28 (strain E24377A / ETEC)</name>
    <dbReference type="NCBI Taxonomy" id="331111"/>
    <lineage>
        <taxon>Bacteria</taxon>
        <taxon>Pseudomonadati</taxon>
        <taxon>Pseudomonadota</taxon>
        <taxon>Gammaproteobacteria</taxon>
        <taxon>Enterobacterales</taxon>
        <taxon>Enterobacteriaceae</taxon>
        <taxon>Escherichia</taxon>
    </lineage>
</organism>
<reference evidence="2" key="1">
    <citation type="journal article" date="2008" name="J. Bacteriol.">
        <title>The pangenome structure of Escherichia coli: comparative genomic analysis of E. coli commensal and pathogenic isolates.</title>
        <authorList>
            <person name="Rasko D.A."/>
            <person name="Rosovitz M.J."/>
            <person name="Myers G.S."/>
            <person name="Mongodin E.F."/>
            <person name="Fricke W.F."/>
            <person name="Gajer P."/>
            <person name="Crabtree J."/>
            <person name="Sebaihia M."/>
            <person name="Thomson N.R."/>
            <person name="Chaudhuri R."/>
            <person name="Henderson I.R."/>
            <person name="Sperandio V."/>
            <person name="Ravel J."/>
        </authorList>
    </citation>
    <scope>NUCLEOTIDE SEQUENCE [LARGE SCALE GENOMIC DNA]</scope>
    <source>
        <strain evidence="2">E24377A / ETEC</strain>
    </source>
</reference>
<name>A7ZKM6_ECO24</name>
<evidence type="ECO:0000313" key="2">
    <source>
        <dbReference type="Proteomes" id="UP000001122"/>
    </source>
</evidence>
<dbReference type="AlphaFoldDB" id="A7ZKM6"/>
<sequence length="45" mass="5071">MIVVPNGINNDSFCMNRAFGKSKMVIKDDCRNNEQYQTDTEKSAG</sequence>
<evidence type="ECO:0000313" key="1">
    <source>
        <dbReference type="EMBL" id="ABV19289.1"/>
    </source>
</evidence>
<accession>A7ZKM6</accession>
<proteinExistence type="predicted"/>
<dbReference type="Proteomes" id="UP000001122">
    <property type="component" value="Chromosome"/>
</dbReference>
<dbReference type="HOGENOM" id="CLU_215327_0_0_6"/>
<gene>
    <name evidence="1" type="ordered locus">EcE24377A_1245</name>
</gene>